<dbReference type="Pfam" id="PF14092">
    <property type="entry name" value="DUF4270"/>
    <property type="match status" value="1"/>
</dbReference>
<name>A0A090QJQ4_9FLAO</name>
<evidence type="ECO:0000313" key="2">
    <source>
        <dbReference type="Proteomes" id="UP000029221"/>
    </source>
</evidence>
<proteinExistence type="predicted"/>
<dbReference type="STRING" id="319236.BST91_11890"/>
<dbReference type="InterPro" id="IPR025366">
    <property type="entry name" value="DUF4270"/>
</dbReference>
<reference evidence="1" key="1">
    <citation type="journal article" date="2014" name="Genome Announc.">
        <title>Draft Genome Sequences of Marine Flavobacterium Nonlabens Strains NR17, NR24, NR27, NR32, NR33, and Ara13.</title>
        <authorList>
            <person name="Nakanishi M."/>
            <person name="Meirelles P."/>
            <person name="Suzuki R."/>
            <person name="Takatani N."/>
            <person name="Mino S."/>
            <person name="Suda W."/>
            <person name="Oshima K."/>
            <person name="Hattori M."/>
            <person name="Ohkuma M."/>
            <person name="Hosokawa M."/>
            <person name="Miyashita K."/>
            <person name="Thompson F.L."/>
            <person name="Niwa A."/>
            <person name="Sawabe T."/>
            <person name="Sawabe T."/>
        </authorList>
    </citation>
    <scope>NUCLEOTIDE SEQUENCE [LARGE SCALE GENOMIC DNA]</scope>
    <source>
        <strain evidence="1">JCM 19294</strain>
    </source>
</reference>
<protein>
    <recommendedName>
        <fullName evidence="3">DUF4270 domain-containing protein</fullName>
    </recommendedName>
</protein>
<dbReference type="eggNOG" id="ENOG502Z8IK">
    <property type="taxonomic scope" value="Bacteria"/>
</dbReference>
<keyword evidence="2" id="KW-1185">Reference proteome</keyword>
<dbReference type="Proteomes" id="UP000029221">
    <property type="component" value="Unassembled WGS sequence"/>
</dbReference>
<accession>A0A090QJQ4</accession>
<comment type="caution">
    <text evidence="1">The sequence shown here is derived from an EMBL/GenBank/DDBJ whole genome shotgun (WGS) entry which is preliminary data.</text>
</comment>
<sequence length="378" mass="41941">MDPNPIYSITTFQPSSEEIQLVDEDGEITERLTPRLRIFENTPLSCTGCDDPDIQNNYTITGPVPELVQYFYDTIISQEGNSTLSSDSNFQNYFRGLYFKVTPSASGGNSVILNLANANVNMKVLVFNKDTSDLDGDGDFEEIISISSNFRFGFGPRIVQFIDQEISTNVENEISSNSNSITGAERLFLKGGPGSVALVELFENQTEFEDFISNNWLINEAYLDLYVDQSKFTGIDGEAEPERIFVYNARTGEVLADYNLGSSSSGAVNSNTIHLGRLEREVEDDLNSRGIKYRIRLTNYLNTLIGLDNPTNDPLAVVVSQNVNVITGQRIKDATDSIELENVPLSTVIAPEGTVLHGNLSTDPDKRLQLKVFYTETN</sequence>
<evidence type="ECO:0008006" key="3">
    <source>
        <dbReference type="Google" id="ProtNLM"/>
    </source>
</evidence>
<gene>
    <name evidence="1" type="ORF">JCM19294_2558</name>
</gene>
<dbReference type="EMBL" id="BBML01000001">
    <property type="protein sequence ID" value="GAK95776.1"/>
    <property type="molecule type" value="Genomic_DNA"/>
</dbReference>
<evidence type="ECO:0000313" key="1">
    <source>
        <dbReference type="EMBL" id="GAK95776.1"/>
    </source>
</evidence>
<dbReference type="AlphaFoldDB" id="A0A090QJQ4"/>
<organism evidence="1 2">
    <name type="scientific">Nonlabens tegetincola</name>
    <dbReference type="NCBI Taxonomy" id="323273"/>
    <lineage>
        <taxon>Bacteria</taxon>
        <taxon>Pseudomonadati</taxon>
        <taxon>Bacteroidota</taxon>
        <taxon>Flavobacteriia</taxon>
        <taxon>Flavobacteriales</taxon>
        <taxon>Flavobacteriaceae</taxon>
        <taxon>Nonlabens</taxon>
    </lineage>
</organism>